<evidence type="ECO:0000256" key="10">
    <source>
        <dbReference type="SAM" id="Phobius"/>
    </source>
</evidence>
<feature type="transmembrane region" description="Helical" evidence="10">
    <location>
        <begin position="63"/>
        <end position="81"/>
    </location>
</feature>
<evidence type="ECO:0000256" key="5">
    <source>
        <dbReference type="ARBA" id="ARBA00022692"/>
    </source>
</evidence>
<dbReference type="RefSeq" id="WP_202656156.1">
    <property type="nucleotide sequence ID" value="NZ_JAESWB010000371.1"/>
</dbReference>
<dbReference type="EMBL" id="JAESWB010000371">
    <property type="protein sequence ID" value="MBL4954924.1"/>
    <property type="molecule type" value="Genomic_DNA"/>
</dbReference>
<reference evidence="11 12" key="1">
    <citation type="submission" date="2021-01" db="EMBL/GenBank/DDBJ databases">
        <title>Genome public.</title>
        <authorList>
            <person name="Liu C."/>
            <person name="Sun Q."/>
        </authorList>
    </citation>
    <scope>NUCLEOTIDE SEQUENCE [LARGE SCALE GENOMIC DNA]</scope>
    <source>
        <strain evidence="11 12">YIM B02564</strain>
    </source>
</reference>
<keyword evidence="6" id="KW-0029">Amino-acid transport</keyword>
<feature type="transmembrane region" description="Helical" evidence="10">
    <location>
        <begin position="136"/>
        <end position="160"/>
    </location>
</feature>
<dbReference type="PANTHER" id="PTHR11795">
    <property type="entry name" value="BRANCHED-CHAIN AMINO ACID TRANSPORT SYSTEM PERMEASE PROTEIN LIVH"/>
    <property type="match status" value="1"/>
</dbReference>
<protein>
    <submittedName>
        <fullName evidence="11">Branched-chain amino acid ABC transporter permease</fullName>
    </submittedName>
</protein>
<keyword evidence="3" id="KW-1003">Cell membrane</keyword>
<dbReference type="PANTHER" id="PTHR11795:SF371">
    <property type="entry name" value="HIGH-AFFINITY BRANCHED-CHAIN AMINO ACID TRANSPORT SYSTEM PERMEASE PROTEIN LIVH"/>
    <property type="match status" value="1"/>
</dbReference>
<evidence type="ECO:0000256" key="4">
    <source>
        <dbReference type="ARBA" id="ARBA00022519"/>
    </source>
</evidence>
<keyword evidence="7 10" id="KW-1133">Transmembrane helix</keyword>
<feature type="transmembrane region" description="Helical" evidence="10">
    <location>
        <begin position="36"/>
        <end position="57"/>
    </location>
</feature>
<dbReference type="Proteomes" id="UP000623967">
    <property type="component" value="Unassembled WGS sequence"/>
</dbReference>
<name>A0ABS1TUE3_9BACI</name>
<feature type="transmembrane region" description="Helical" evidence="10">
    <location>
        <begin position="93"/>
        <end position="116"/>
    </location>
</feature>
<dbReference type="InterPro" id="IPR052157">
    <property type="entry name" value="BCAA_transport_permease"/>
</dbReference>
<evidence type="ECO:0000256" key="9">
    <source>
        <dbReference type="ARBA" id="ARBA00037998"/>
    </source>
</evidence>
<evidence type="ECO:0000313" key="12">
    <source>
        <dbReference type="Proteomes" id="UP000623967"/>
    </source>
</evidence>
<keyword evidence="12" id="KW-1185">Reference proteome</keyword>
<evidence type="ECO:0000256" key="3">
    <source>
        <dbReference type="ARBA" id="ARBA00022475"/>
    </source>
</evidence>
<evidence type="ECO:0000256" key="2">
    <source>
        <dbReference type="ARBA" id="ARBA00022448"/>
    </source>
</evidence>
<gene>
    <name evidence="11" type="ORF">JK635_22455</name>
</gene>
<keyword evidence="4" id="KW-0997">Cell inner membrane</keyword>
<evidence type="ECO:0000256" key="6">
    <source>
        <dbReference type="ARBA" id="ARBA00022970"/>
    </source>
</evidence>
<dbReference type="Pfam" id="PF02653">
    <property type="entry name" value="BPD_transp_2"/>
    <property type="match status" value="1"/>
</dbReference>
<feature type="transmembrane region" description="Helical" evidence="10">
    <location>
        <begin position="6"/>
        <end position="29"/>
    </location>
</feature>
<comment type="similarity">
    <text evidence="9">Belongs to the binding-protein-dependent transport system permease family. LivHM subfamily.</text>
</comment>
<feature type="transmembrane region" description="Helical" evidence="10">
    <location>
        <begin position="180"/>
        <end position="204"/>
    </location>
</feature>
<sequence>MNGTVLIQSLIGGLGIGSIYALVAIGYSLVYRTMGLANFAHGNILMVGAYIGTVFYVSMHTNFIIAIIISSILIGILGMVMERILRPLGKMDLIYMMLGTLGIGIVLQNLAIIIWGTDGIAVQYPIKNEPWVIGNISISPYTLVIICASATVVLALQFFLHKTKLGLAMRSSAQEKEMSLVLGMNVNLMNALTLGLGSVLAAIAGVMVGPVFYVSPDMSSSVGIIGFAAAILGGFGSIPGAIIGGLTFGVLQTMVATQVSEWSQVIAFVIFVFVLIIKPSGIVGERVVDKI</sequence>
<organism evidence="11 12">
    <name type="scientific">Neobacillus paridis</name>
    <dbReference type="NCBI Taxonomy" id="2803862"/>
    <lineage>
        <taxon>Bacteria</taxon>
        <taxon>Bacillati</taxon>
        <taxon>Bacillota</taxon>
        <taxon>Bacilli</taxon>
        <taxon>Bacillales</taxon>
        <taxon>Bacillaceae</taxon>
        <taxon>Neobacillus</taxon>
    </lineage>
</organism>
<keyword evidence="5 10" id="KW-0812">Transmembrane</keyword>
<feature type="transmembrane region" description="Helical" evidence="10">
    <location>
        <begin position="262"/>
        <end position="282"/>
    </location>
</feature>
<dbReference type="CDD" id="cd06582">
    <property type="entry name" value="TM_PBP1_LivH_like"/>
    <property type="match status" value="1"/>
</dbReference>
<evidence type="ECO:0000256" key="7">
    <source>
        <dbReference type="ARBA" id="ARBA00022989"/>
    </source>
</evidence>
<comment type="subcellular location">
    <subcellularLocation>
        <location evidence="1">Cell membrane</location>
        <topology evidence="1">Multi-pass membrane protein</topology>
    </subcellularLocation>
</comment>
<proteinExistence type="inferred from homology"/>
<evidence type="ECO:0000256" key="8">
    <source>
        <dbReference type="ARBA" id="ARBA00023136"/>
    </source>
</evidence>
<keyword evidence="2" id="KW-0813">Transport</keyword>
<feature type="transmembrane region" description="Helical" evidence="10">
    <location>
        <begin position="224"/>
        <end position="250"/>
    </location>
</feature>
<comment type="caution">
    <text evidence="11">The sequence shown here is derived from an EMBL/GenBank/DDBJ whole genome shotgun (WGS) entry which is preliminary data.</text>
</comment>
<evidence type="ECO:0000313" key="11">
    <source>
        <dbReference type="EMBL" id="MBL4954924.1"/>
    </source>
</evidence>
<evidence type="ECO:0000256" key="1">
    <source>
        <dbReference type="ARBA" id="ARBA00004651"/>
    </source>
</evidence>
<keyword evidence="8 10" id="KW-0472">Membrane</keyword>
<accession>A0ABS1TUE3</accession>
<dbReference type="InterPro" id="IPR001851">
    <property type="entry name" value="ABC_transp_permease"/>
</dbReference>